<evidence type="ECO:0000256" key="11">
    <source>
        <dbReference type="SAM" id="Phobius"/>
    </source>
</evidence>
<dbReference type="InterPro" id="IPR003661">
    <property type="entry name" value="HisK_dim/P_dom"/>
</dbReference>
<dbReference type="SUPFAM" id="SSF47384">
    <property type="entry name" value="Homodimeric domain of signal transducing histidine kinase"/>
    <property type="match status" value="1"/>
</dbReference>
<feature type="transmembrane region" description="Helical" evidence="11">
    <location>
        <begin position="203"/>
        <end position="225"/>
    </location>
</feature>
<dbReference type="EMBL" id="MDJZ01000005">
    <property type="protein sequence ID" value="OUE27395.1"/>
    <property type="molecule type" value="Genomic_DNA"/>
</dbReference>
<keyword evidence="7" id="KW-0418">Kinase</keyword>
<evidence type="ECO:0000256" key="3">
    <source>
        <dbReference type="ARBA" id="ARBA00004236"/>
    </source>
</evidence>
<feature type="transmembrane region" description="Helical" evidence="11">
    <location>
        <begin position="330"/>
        <end position="349"/>
    </location>
</feature>
<feature type="compositionally biased region" description="Low complexity" evidence="10">
    <location>
        <begin position="21"/>
        <end position="30"/>
    </location>
</feature>
<dbReference type="FunFam" id="1.10.287.130:FF:000001">
    <property type="entry name" value="Two-component sensor histidine kinase"/>
    <property type="match status" value="1"/>
</dbReference>
<evidence type="ECO:0000256" key="6">
    <source>
        <dbReference type="ARBA" id="ARBA00022679"/>
    </source>
</evidence>
<reference evidence="13 14" key="1">
    <citation type="submission" date="2016-08" db="EMBL/GenBank/DDBJ databases">
        <title>Genome sequence of Clavibacter michiganensis spp strain CFBP8019.</title>
        <authorList>
            <person name="Thapa S.P."/>
            <person name="Coaker G."/>
            <person name="Jacques M.-A."/>
        </authorList>
    </citation>
    <scope>NUCLEOTIDE SEQUENCE [LARGE SCALE GENOMIC DNA]</scope>
    <source>
        <strain evidence="13">CFBP8019</strain>
    </source>
</reference>
<dbReference type="GO" id="GO:0005509">
    <property type="term" value="F:calcium ion binding"/>
    <property type="evidence" value="ECO:0007669"/>
    <property type="project" value="UniProtKB-ARBA"/>
</dbReference>
<evidence type="ECO:0000256" key="5">
    <source>
        <dbReference type="ARBA" id="ARBA00022553"/>
    </source>
</evidence>
<comment type="catalytic activity">
    <reaction evidence="1">
        <text>ATP + protein L-histidine = ADP + protein N-phospho-L-histidine.</text>
        <dbReference type="EC" id="2.7.13.3"/>
    </reaction>
</comment>
<dbReference type="PANTHER" id="PTHR43711">
    <property type="entry name" value="TWO-COMPONENT HISTIDINE KINASE"/>
    <property type="match status" value="1"/>
</dbReference>
<feature type="transmembrane region" description="Helical" evidence="11">
    <location>
        <begin position="261"/>
        <end position="282"/>
    </location>
</feature>
<dbReference type="EC" id="2.7.13.3" evidence="4"/>
<dbReference type="PRINTS" id="PR00344">
    <property type="entry name" value="BCTRLSENSOR"/>
</dbReference>
<dbReference type="SMART" id="SM00387">
    <property type="entry name" value="HATPase_c"/>
    <property type="match status" value="1"/>
</dbReference>
<dbReference type="Gene3D" id="3.30.565.10">
    <property type="entry name" value="Histidine kinase-like ATPase, C-terminal domain"/>
    <property type="match status" value="1"/>
</dbReference>
<feature type="region of interest" description="Disordered" evidence="10">
    <location>
        <begin position="1"/>
        <end position="38"/>
    </location>
</feature>
<evidence type="ECO:0000259" key="12">
    <source>
        <dbReference type="PROSITE" id="PS50109"/>
    </source>
</evidence>
<evidence type="ECO:0000256" key="8">
    <source>
        <dbReference type="ARBA" id="ARBA00023012"/>
    </source>
</evidence>
<dbReference type="GO" id="GO:0005886">
    <property type="term" value="C:plasma membrane"/>
    <property type="evidence" value="ECO:0007669"/>
    <property type="project" value="UniProtKB-SubCell"/>
</dbReference>
<evidence type="ECO:0000256" key="2">
    <source>
        <dbReference type="ARBA" id="ARBA00001968"/>
    </source>
</evidence>
<comment type="subcellular location">
    <subcellularLocation>
        <location evidence="3">Cell membrane</location>
    </subcellularLocation>
</comment>
<comment type="cofactor">
    <cofactor evidence="2">
        <name>a divalent metal cation</name>
        <dbReference type="ChEBI" id="CHEBI:60240"/>
    </cofactor>
</comment>
<keyword evidence="5" id="KW-0597">Phosphoprotein</keyword>
<organism evidence="13 14">
    <name type="scientific">Clavibacter michiganensis</name>
    <dbReference type="NCBI Taxonomy" id="28447"/>
    <lineage>
        <taxon>Bacteria</taxon>
        <taxon>Bacillati</taxon>
        <taxon>Actinomycetota</taxon>
        <taxon>Actinomycetes</taxon>
        <taxon>Micrococcales</taxon>
        <taxon>Microbacteriaceae</taxon>
        <taxon>Clavibacter</taxon>
    </lineage>
</organism>
<keyword evidence="14" id="KW-1185">Reference proteome</keyword>
<dbReference type="Proteomes" id="UP000195101">
    <property type="component" value="Unassembled WGS sequence"/>
</dbReference>
<dbReference type="InterPro" id="IPR050736">
    <property type="entry name" value="Sensor_HK_Regulatory"/>
</dbReference>
<evidence type="ECO:0000256" key="1">
    <source>
        <dbReference type="ARBA" id="ARBA00000085"/>
    </source>
</evidence>
<feature type="transmembrane region" description="Helical" evidence="11">
    <location>
        <begin position="303"/>
        <end position="324"/>
    </location>
</feature>
<keyword evidence="9 11" id="KW-0472">Membrane</keyword>
<dbReference type="Gene3D" id="1.10.287.130">
    <property type="match status" value="1"/>
</dbReference>
<gene>
    <name evidence="13" type="primary">phoR</name>
    <name evidence="13" type="ORF">BFL37_04720</name>
</gene>
<proteinExistence type="predicted"/>
<dbReference type="CDD" id="cd00082">
    <property type="entry name" value="HisKA"/>
    <property type="match status" value="1"/>
</dbReference>
<feature type="transmembrane region" description="Helical" evidence="11">
    <location>
        <begin position="48"/>
        <end position="67"/>
    </location>
</feature>
<dbReference type="InterPro" id="IPR005467">
    <property type="entry name" value="His_kinase_dom"/>
</dbReference>
<dbReference type="SUPFAM" id="SSF55874">
    <property type="entry name" value="ATPase domain of HSP90 chaperone/DNA topoisomerase II/histidine kinase"/>
    <property type="match status" value="1"/>
</dbReference>
<evidence type="ECO:0000256" key="9">
    <source>
        <dbReference type="ARBA" id="ARBA00023136"/>
    </source>
</evidence>
<feature type="transmembrane region" description="Helical" evidence="11">
    <location>
        <begin position="105"/>
        <end position="125"/>
    </location>
</feature>
<name>A0A251YT60_9MICO</name>
<dbReference type="InterPro" id="IPR036097">
    <property type="entry name" value="HisK_dim/P_sf"/>
</dbReference>
<evidence type="ECO:0000313" key="14">
    <source>
        <dbReference type="Proteomes" id="UP000195101"/>
    </source>
</evidence>
<feature type="transmembrane region" description="Helical" evidence="11">
    <location>
        <begin position="73"/>
        <end position="93"/>
    </location>
</feature>
<accession>A0A251YT60</accession>
<feature type="domain" description="Histidine kinase" evidence="12">
    <location>
        <begin position="381"/>
        <end position="603"/>
    </location>
</feature>
<keyword evidence="11" id="KW-0812">Transmembrane</keyword>
<dbReference type="AlphaFoldDB" id="A0A251YT60"/>
<keyword evidence="6" id="KW-0808">Transferase</keyword>
<dbReference type="RefSeq" id="WP_086513984.1">
    <property type="nucleotide sequence ID" value="NZ_MDJZ01000005.1"/>
</dbReference>
<dbReference type="Pfam" id="PF00512">
    <property type="entry name" value="HisKA"/>
    <property type="match status" value="1"/>
</dbReference>
<dbReference type="FunFam" id="3.30.565.10:FF:000006">
    <property type="entry name" value="Sensor histidine kinase WalK"/>
    <property type="match status" value="1"/>
</dbReference>
<evidence type="ECO:0000313" key="13">
    <source>
        <dbReference type="EMBL" id="OUE27395.1"/>
    </source>
</evidence>
<dbReference type="PANTHER" id="PTHR43711:SF1">
    <property type="entry name" value="HISTIDINE KINASE 1"/>
    <property type="match status" value="1"/>
</dbReference>
<protein>
    <recommendedName>
        <fullName evidence="4">histidine kinase</fullName>
        <ecNumber evidence="4">2.7.13.3</ecNumber>
    </recommendedName>
</protein>
<keyword evidence="8" id="KW-0902">Two-component regulatory system</keyword>
<dbReference type="GO" id="GO:0000155">
    <property type="term" value="F:phosphorelay sensor kinase activity"/>
    <property type="evidence" value="ECO:0007669"/>
    <property type="project" value="InterPro"/>
</dbReference>
<evidence type="ECO:0000256" key="7">
    <source>
        <dbReference type="ARBA" id="ARBA00022777"/>
    </source>
</evidence>
<feature type="transmembrane region" description="Helical" evidence="11">
    <location>
        <begin position="169"/>
        <end position="191"/>
    </location>
</feature>
<dbReference type="InterPro" id="IPR004358">
    <property type="entry name" value="Sig_transdc_His_kin-like_C"/>
</dbReference>
<dbReference type="Pfam" id="PF02518">
    <property type="entry name" value="HATPase_c"/>
    <property type="match status" value="1"/>
</dbReference>
<evidence type="ECO:0000256" key="10">
    <source>
        <dbReference type="SAM" id="MobiDB-lite"/>
    </source>
</evidence>
<dbReference type="CDD" id="cd00075">
    <property type="entry name" value="HATPase"/>
    <property type="match status" value="1"/>
</dbReference>
<comment type="caution">
    <text evidence="13">The sequence shown here is derived from an EMBL/GenBank/DDBJ whole genome shotgun (WGS) entry which is preliminary data.</text>
</comment>
<dbReference type="InterPro" id="IPR003594">
    <property type="entry name" value="HATPase_dom"/>
</dbReference>
<dbReference type="PROSITE" id="PS50109">
    <property type="entry name" value="HIS_KIN"/>
    <property type="match status" value="1"/>
</dbReference>
<feature type="transmembrane region" description="Helical" evidence="11">
    <location>
        <begin position="140"/>
        <end position="157"/>
    </location>
</feature>
<sequence length="609" mass="62696">MAQDARARPSASSTGEIMERATASTATPPGTGTGTEHVRPRLRRAIRALLLLVVLANVLYLVALLLPGDPASALVDVGLSLTAQWLPVVLFWLVAARTGIARTEVVLAAAAVTANAAGDTLYSIGMDASGVLASPSPADVAYLLFYPLMLASLLALVRRSSRRMTKAVCVDAGLAVLGSAAVLAVVLGPVLSDATSEGTVLGGIIAALYPVFDLVLVAVVVGIAASPVLRMGRRWQCLVLGLLSITGADIAYALLEHEGAYVAGTPLDVVWTVGIAGLALWVEGVDPSPEDAARAENGVGPSARLLPVPAVAVLAGVGVLLVATRIPVPTLALVLAGSTVALAALPVMFRQAILARMLDGQEQVVRRLEALDRSKSDIIAIVSHEMRTPLTSISGYVELVLDDAGGEVPEDAKDMLRVVDRNAQRLQSLVADMLVVTRLDSGEAPAMAPLDIASLVAEAAESLRPSADARHVDLAVRDAGPVTVDGDAGQLERVMTNVIENAVKFTPAGGTVSVEVHPATGPAGRPAVMVVVADTGMGIPADELPQVFDRFFRAANAQSEVVPGTGLGLAIVQEIVQAHGGEVTVSSVLGEGTTFRIALPAQRGAGPRG</sequence>
<dbReference type="OrthoDB" id="9757990at2"/>
<evidence type="ECO:0000256" key="4">
    <source>
        <dbReference type="ARBA" id="ARBA00012438"/>
    </source>
</evidence>
<dbReference type="InterPro" id="IPR036890">
    <property type="entry name" value="HATPase_C_sf"/>
</dbReference>
<dbReference type="SMART" id="SM00388">
    <property type="entry name" value="HisKA"/>
    <property type="match status" value="1"/>
</dbReference>
<keyword evidence="11" id="KW-1133">Transmembrane helix</keyword>